<organism evidence="2 3">
    <name type="scientific">Batillaria attramentaria</name>
    <dbReference type="NCBI Taxonomy" id="370345"/>
    <lineage>
        <taxon>Eukaryota</taxon>
        <taxon>Metazoa</taxon>
        <taxon>Spiralia</taxon>
        <taxon>Lophotrochozoa</taxon>
        <taxon>Mollusca</taxon>
        <taxon>Gastropoda</taxon>
        <taxon>Caenogastropoda</taxon>
        <taxon>Sorbeoconcha</taxon>
        <taxon>Cerithioidea</taxon>
        <taxon>Batillariidae</taxon>
        <taxon>Batillaria</taxon>
    </lineage>
</organism>
<evidence type="ECO:0000313" key="2">
    <source>
        <dbReference type="EMBL" id="KAK7477141.1"/>
    </source>
</evidence>
<name>A0ABD0JPZ9_9CAEN</name>
<proteinExistence type="predicted"/>
<accession>A0ABD0JPZ9</accession>
<comment type="caution">
    <text evidence="2">The sequence shown here is derived from an EMBL/GenBank/DDBJ whole genome shotgun (WGS) entry which is preliminary data.</text>
</comment>
<feature type="compositionally biased region" description="Polar residues" evidence="1">
    <location>
        <begin position="61"/>
        <end position="71"/>
    </location>
</feature>
<gene>
    <name evidence="2" type="ORF">BaRGS_00031627</name>
</gene>
<feature type="region of interest" description="Disordered" evidence="1">
    <location>
        <begin position="61"/>
        <end position="96"/>
    </location>
</feature>
<dbReference type="Proteomes" id="UP001519460">
    <property type="component" value="Unassembled WGS sequence"/>
</dbReference>
<dbReference type="AlphaFoldDB" id="A0ABD0JPZ9"/>
<reference evidence="2 3" key="1">
    <citation type="journal article" date="2023" name="Sci. Data">
        <title>Genome assembly of the Korean intertidal mud-creeper Batillaria attramentaria.</title>
        <authorList>
            <person name="Patra A.K."/>
            <person name="Ho P.T."/>
            <person name="Jun S."/>
            <person name="Lee S.J."/>
            <person name="Kim Y."/>
            <person name="Won Y.J."/>
        </authorList>
    </citation>
    <scope>NUCLEOTIDE SEQUENCE [LARGE SCALE GENOMIC DNA]</scope>
    <source>
        <strain evidence="2">Wonlab-2016</strain>
    </source>
</reference>
<sequence length="118" mass="13620">MNDLPHDNEDQLRVILAGHSKQSLSWQRKEMIFIFKEKQTSGYSSGFLDLETSRHISIQSYGLPQRPQNEYQTKERSGWPPFQNSNVISGSAATDNRHVWVRTENEQGMAQVPNTTER</sequence>
<keyword evidence="3" id="KW-1185">Reference proteome</keyword>
<evidence type="ECO:0000256" key="1">
    <source>
        <dbReference type="SAM" id="MobiDB-lite"/>
    </source>
</evidence>
<dbReference type="EMBL" id="JACVVK020000357">
    <property type="protein sequence ID" value="KAK7477141.1"/>
    <property type="molecule type" value="Genomic_DNA"/>
</dbReference>
<feature type="compositionally biased region" description="Polar residues" evidence="1">
    <location>
        <begin position="82"/>
        <end position="94"/>
    </location>
</feature>
<protein>
    <submittedName>
        <fullName evidence="2">Uncharacterized protein</fullName>
    </submittedName>
</protein>
<evidence type="ECO:0000313" key="3">
    <source>
        <dbReference type="Proteomes" id="UP001519460"/>
    </source>
</evidence>